<evidence type="ECO:0008006" key="6">
    <source>
        <dbReference type="Google" id="ProtNLM"/>
    </source>
</evidence>
<feature type="region of interest" description="Disordered" evidence="1">
    <location>
        <begin position="843"/>
        <end position="862"/>
    </location>
</feature>
<accession>A0A922I204</accession>
<name>A0A922I204_DERFA</name>
<evidence type="ECO:0000313" key="5">
    <source>
        <dbReference type="Proteomes" id="UP000790347"/>
    </source>
</evidence>
<dbReference type="SUPFAM" id="SSF56219">
    <property type="entry name" value="DNase I-like"/>
    <property type="match status" value="2"/>
</dbReference>
<dbReference type="GO" id="GO:0071897">
    <property type="term" value="P:DNA biosynthetic process"/>
    <property type="evidence" value="ECO:0007669"/>
    <property type="project" value="UniProtKB-ARBA"/>
</dbReference>
<evidence type="ECO:0000256" key="1">
    <source>
        <dbReference type="SAM" id="MobiDB-lite"/>
    </source>
</evidence>
<evidence type="ECO:0000313" key="4">
    <source>
        <dbReference type="EMBL" id="KAH9521032.1"/>
    </source>
</evidence>
<feature type="domain" description="Reverse transcriptase" evidence="2">
    <location>
        <begin position="2041"/>
        <end position="2150"/>
    </location>
</feature>
<feature type="domain" description="Reverse transcriptase" evidence="2">
    <location>
        <begin position="310"/>
        <end position="397"/>
    </location>
</feature>
<reference evidence="4" key="2">
    <citation type="journal article" date="2022" name="Res Sq">
        <title>Comparative Genomics Reveals Insights into the Divergent Evolution of Astigmatic Mites and Household Pest Adaptations.</title>
        <authorList>
            <person name="Xiong Q."/>
            <person name="Wan A.T.-Y."/>
            <person name="Liu X.-Y."/>
            <person name="Fung C.S.-H."/>
            <person name="Xiao X."/>
            <person name="Malainual N."/>
            <person name="Hou J."/>
            <person name="Wang L."/>
            <person name="Wang M."/>
            <person name="Yang K."/>
            <person name="Cui Y."/>
            <person name="Leung E."/>
            <person name="Nong W."/>
            <person name="Shin S.-K."/>
            <person name="Au S."/>
            <person name="Jeong K.Y."/>
            <person name="Chew F.T."/>
            <person name="Hui J."/>
            <person name="Leung T.F."/>
            <person name="Tungtrongchitr A."/>
            <person name="Zhong N."/>
            <person name="Liu Z."/>
            <person name="Tsui S."/>
        </authorList>
    </citation>
    <scope>NUCLEOTIDE SEQUENCE</scope>
    <source>
        <strain evidence="4">Derf</strain>
        <tissue evidence="4">Whole organism</tissue>
    </source>
</reference>
<dbReference type="InterPro" id="IPR036691">
    <property type="entry name" value="Endo/exonu/phosph_ase_sf"/>
</dbReference>
<gene>
    <name evidence="4" type="ORF">DERF_004711</name>
</gene>
<dbReference type="InterPro" id="IPR005135">
    <property type="entry name" value="Endo/exonuclease/phosphatase"/>
</dbReference>
<dbReference type="Gene3D" id="3.60.10.10">
    <property type="entry name" value="Endonuclease/exonuclease/phosphatase"/>
    <property type="match status" value="2"/>
</dbReference>
<evidence type="ECO:0000259" key="3">
    <source>
        <dbReference type="Pfam" id="PF14529"/>
    </source>
</evidence>
<dbReference type="InterPro" id="IPR000477">
    <property type="entry name" value="RT_dom"/>
</dbReference>
<feature type="domain" description="Reverse transcriptase" evidence="2">
    <location>
        <begin position="1812"/>
        <end position="1979"/>
    </location>
</feature>
<sequence length="2165" mass="246712">MAAIAQHQLHIINDGKTTFDTIRGNRRLISHIDITTANNQLVNHIHNWRIHDDIHLSDHRPITFNIASQQVNNQSSQSTVKWNTSHVLWDSWSQSIINQLALNNITPDTINEINNVSDLNILVSSMTNIIQSSCDQFCGRYRHKRQRPKKWIKNQILIDITKQQKSIYRKIRSCYNPLRLATLKNEYHKLRQQYRDNAQSLKNNEFNKYINGQGNENSYQKVCRILKDSDNMVARTIEGTTNPTDSTIKLVSALFPDDDEDNNDEQRNIQHALENLTTTLNPPSPNSDITINKRVSNDRRIKQNYGGVTCSKSTNRGTVQGSMLGPLMWNLVVNDLLSLNFGDDVKVQAYADDVTILIPCDCIKYFTIKINNILDKVLNWGHKTKLTFSDTKTKIIQDKNPGRIYRPTIGLQATYSPRHSKTAKINKSVTSIARKTFGLSSEVLRMIYHSITEPILSYGAVITHKAVRFKHIQKNLRQLVRPIAQSAVKAYRTSSYISVTALADFPPVEIFIKYRAAVVNARVTGMYTLYDTSLNVDINDNIINDSTSKLTTIIREPSTTYIITNNISTVQHVNRQDRKNRQRLANELIDNIENNIVIVWNKIDKGENWYRKLKKYARSTANNQQRQVDYQRVPMSFIKKFEQNRMLISWNDIYRRDRFGSNIRMICPNVQDARMYTPYINKFVTQTITGHGQFGAYLSKFGISDDKKCCCGHPFQSVAHLINDCRMLNRLRRDYRQSTSHITDPKTRIKLTATFFENIAIFADDHRRMDANNKAGTKKVIKTNKKISNQGSENNRLPVASPTMSDIIITDPDDDDGDQTMHEIENFQPITTRYNTTQSVTIPHHIPTTSNINTTAMPQRNTSRHNTITSNVQTPTNIHYTANTMPPTTVIMPPPQHSQYLTQPYAYQQYQIPYAYTQASIAGTSTIDFQNISNTTTSRPETPVYTSSSHNRTSVHCHQPLTTTITHTPSSTSQQINADEDLNYLNDTLDMLKQLSGNITTARRLQSINAVKIAIGLYTENQALKEQISSISKRKRHIDDVKEGSIFDDNADGLDAVAEMKICLLDLKHSVKNLTDMMTSRGNSSTSVKKVDKPVSFADIVKETRKTSVPRHQTVISIKDNIDTTTTRKTLAELIQPAKQGIDVTGAQSLSNGKMIIDFRDEHSKNKFNNIAATTNTIITEPPRKLMPTIFLKGVRKDIAKNSIPEMFANFNHLIDQHVQRNNLDIKNLVQIVNERTNFRNSDRLINYGMTVDPKIRDIIINDMGGKIILDYSMVHVEDMSPLRQCYRCYGFNHKAEKCQLKKEEQLCFHCGGRHLHENCPNKHLAPRCINCIKSGIKENIHHSSASKSCPVYTRMSSHECIKFAQINCNKSPSAMTQFLKFSDDNKIDIGIVSEPPIRNNTPFINKKFRPTFATNIPQPIASNNHRLNARRVTTRNSTNNQQTTSNNQHAVRACVIFFNPSLQATMISHLSYTDFVVIKINNLIVASLYSPPDGEISDTIEFVSNTIDFANNNRCIIAGDINAKSIYWGSDSNDDRGDNFMAAIAQHQLHIINDGNKPTFDTIRGNRRLISHIDITTANNQLVNHIHNWRIHDDIHLSDHRPITFNIASQQVNNQSSQSTVKWNTSHVLWDSWSQSIINQLALNNITPDTINEINNVSDLNILVSSMTNIIQSSCDQFCGRYRHKRQRPKKWIKNQILIDITKQQKSIYRKIRSCYNPLRLATLKNEYHKLRQQYRDNAQSLKNNEFNKYINGQGNENSYQKVCRILKDSDNMVARTIEGTTNPTDSTIKLVSALFPDDDEDNNDEQRNIHIRGAFDHTWHPFVISQLIKYRTPKYLVQLINEYQNDRRITTNYGGVTCSKSTNRGTVQGSMLGPLMWNLVVNDLLSLNFGDDVKVQAYADDVTILIPCDCIKYFTIKINNILDKVLNWGHKTKLTFSDTKTKIMYVSRKIRRPVYAPIRMNGTIIEPTDKIKILGVYIDRRLDYRPHIHHVIQKTAKINKSVTSIARKTFGLSSEVLRMIYHSITEPILSYGAVITHKAGSVLGPLFWNIIVDDLLQRDHGPNVHVQAYADDIVAVVADKSTNGLAESISSLISVTKSWCDQNKLKLAADKTSVVVMTRKLKPPTIPPIIVDNNAIALSDKMKILGIIVDKKNGLPAARSLYY</sequence>
<organism evidence="4 5">
    <name type="scientific">Dermatophagoides farinae</name>
    <name type="common">American house dust mite</name>
    <dbReference type="NCBI Taxonomy" id="6954"/>
    <lineage>
        <taxon>Eukaryota</taxon>
        <taxon>Metazoa</taxon>
        <taxon>Ecdysozoa</taxon>
        <taxon>Arthropoda</taxon>
        <taxon>Chelicerata</taxon>
        <taxon>Arachnida</taxon>
        <taxon>Acari</taxon>
        <taxon>Acariformes</taxon>
        <taxon>Sarcoptiformes</taxon>
        <taxon>Astigmata</taxon>
        <taxon>Psoroptidia</taxon>
        <taxon>Analgoidea</taxon>
        <taxon>Pyroglyphidae</taxon>
        <taxon>Dermatophagoidinae</taxon>
        <taxon>Dermatophagoides</taxon>
    </lineage>
</organism>
<protein>
    <recommendedName>
        <fullName evidence="6">Reverse transcriptase domain-containing protein</fullName>
    </recommendedName>
</protein>
<dbReference type="Pfam" id="PF14529">
    <property type="entry name" value="Exo_endo_phos_2"/>
    <property type="match status" value="1"/>
</dbReference>
<feature type="domain" description="Endonuclease/exonuclease/phosphatase" evidence="3">
    <location>
        <begin position="1485"/>
        <end position="1604"/>
    </location>
</feature>
<reference evidence="4" key="1">
    <citation type="submission" date="2013-05" db="EMBL/GenBank/DDBJ databases">
        <authorList>
            <person name="Yim A.K.Y."/>
            <person name="Chan T.F."/>
            <person name="Ji K.M."/>
            <person name="Liu X.Y."/>
            <person name="Zhou J.W."/>
            <person name="Li R.Q."/>
            <person name="Yang K.Y."/>
            <person name="Li J."/>
            <person name="Li M."/>
            <person name="Law P.T.W."/>
            <person name="Wu Y.L."/>
            <person name="Cai Z.L."/>
            <person name="Qin H."/>
            <person name="Bao Y."/>
            <person name="Leung R.K.K."/>
            <person name="Ng P.K.S."/>
            <person name="Zou J."/>
            <person name="Zhong X.J."/>
            <person name="Ran P.X."/>
            <person name="Zhong N.S."/>
            <person name="Liu Z.G."/>
            <person name="Tsui S.K.W."/>
        </authorList>
    </citation>
    <scope>NUCLEOTIDE SEQUENCE</scope>
    <source>
        <strain evidence="4">Derf</strain>
        <tissue evidence="4">Whole organism</tissue>
    </source>
</reference>
<dbReference type="SUPFAM" id="SSF56672">
    <property type="entry name" value="DNA/RNA polymerases"/>
    <property type="match status" value="2"/>
</dbReference>
<dbReference type="Pfam" id="PF00078">
    <property type="entry name" value="RVT_1"/>
    <property type="match status" value="3"/>
</dbReference>
<feature type="region of interest" description="Disordered" evidence="1">
    <location>
        <begin position="933"/>
        <end position="954"/>
    </location>
</feature>
<evidence type="ECO:0000259" key="2">
    <source>
        <dbReference type="Pfam" id="PF00078"/>
    </source>
</evidence>
<dbReference type="GO" id="GO:0003824">
    <property type="term" value="F:catalytic activity"/>
    <property type="evidence" value="ECO:0007669"/>
    <property type="project" value="InterPro"/>
</dbReference>
<dbReference type="EMBL" id="ASGP02000002">
    <property type="protein sequence ID" value="KAH9521032.1"/>
    <property type="molecule type" value="Genomic_DNA"/>
</dbReference>
<dbReference type="PANTHER" id="PTHR33332">
    <property type="entry name" value="REVERSE TRANSCRIPTASE DOMAIN-CONTAINING PROTEIN"/>
    <property type="match status" value="1"/>
</dbReference>
<keyword evidence="5" id="KW-1185">Reference proteome</keyword>
<proteinExistence type="predicted"/>
<comment type="caution">
    <text evidence="4">The sequence shown here is derived from an EMBL/GenBank/DDBJ whole genome shotgun (WGS) entry which is preliminary data.</text>
</comment>
<dbReference type="Proteomes" id="UP000790347">
    <property type="component" value="Unassembled WGS sequence"/>
</dbReference>
<dbReference type="InterPro" id="IPR043502">
    <property type="entry name" value="DNA/RNA_pol_sf"/>
</dbReference>